<gene>
    <name evidence="4" type="ORF">B4U79_19219</name>
</gene>
<keyword evidence="3" id="KW-0804">Transcription</keyword>
<organism evidence="4 5">
    <name type="scientific">Dinothrombium tinctorium</name>
    <dbReference type="NCBI Taxonomy" id="1965070"/>
    <lineage>
        <taxon>Eukaryota</taxon>
        <taxon>Metazoa</taxon>
        <taxon>Ecdysozoa</taxon>
        <taxon>Arthropoda</taxon>
        <taxon>Chelicerata</taxon>
        <taxon>Arachnida</taxon>
        <taxon>Acari</taxon>
        <taxon>Acariformes</taxon>
        <taxon>Trombidiformes</taxon>
        <taxon>Prostigmata</taxon>
        <taxon>Anystina</taxon>
        <taxon>Parasitengona</taxon>
        <taxon>Trombidioidea</taxon>
        <taxon>Trombidiidae</taxon>
        <taxon>Dinothrombium</taxon>
    </lineage>
</organism>
<name>A0A443Q860_9ACAR</name>
<protein>
    <submittedName>
        <fullName evidence="4">TATA-box-binding protein-like protein</fullName>
    </submittedName>
</protein>
<dbReference type="OrthoDB" id="2127950at2759"/>
<dbReference type="AlphaFoldDB" id="A0A443Q860"/>
<keyword evidence="2" id="KW-0238">DNA-binding</keyword>
<dbReference type="Gene3D" id="3.30.310.10">
    <property type="entry name" value="TATA-Binding Protein"/>
    <property type="match status" value="1"/>
</dbReference>
<comment type="similarity">
    <text evidence="1">Belongs to the TBP family.</text>
</comment>
<sequence length="68" mass="7712">MSSESVRVVNVIATCCLNCDIDLNLLKEIFPYFEYNKKRFNGGILKMKTPKTTILLFRNGKLVTIGAK</sequence>
<evidence type="ECO:0000256" key="2">
    <source>
        <dbReference type="ARBA" id="ARBA00023125"/>
    </source>
</evidence>
<dbReference type="InterPro" id="IPR000814">
    <property type="entry name" value="TBP"/>
</dbReference>
<evidence type="ECO:0000256" key="3">
    <source>
        <dbReference type="ARBA" id="ARBA00023163"/>
    </source>
</evidence>
<dbReference type="EMBL" id="NCKU01016303">
    <property type="protein sequence ID" value="RWR99226.1"/>
    <property type="molecule type" value="Genomic_DNA"/>
</dbReference>
<evidence type="ECO:0000313" key="5">
    <source>
        <dbReference type="Proteomes" id="UP000285301"/>
    </source>
</evidence>
<comment type="caution">
    <text evidence="4">The sequence shown here is derived from an EMBL/GenBank/DDBJ whole genome shotgun (WGS) entry which is preliminary data.</text>
</comment>
<dbReference type="SUPFAM" id="SSF55945">
    <property type="entry name" value="TATA-box binding protein-like"/>
    <property type="match status" value="1"/>
</dbReference>
<dbReference type="PRINTS" id="PR00686">
    <property type="entry name" value="TIFACTORIID"/>
</dbReference>
<reference evidence="4 5" key="1">
    <citation type="journal article" date="2018" name="Gigascience">
        <title>Genomes of trombidid mites reveal novel predicted allergens and laterally-transferred genes associated with secondary metabolism.</title>
        <authorList>
            <person name="Dong X."/>
            <person name="Chaisiri K."/>
            <person name="Xia D."/>
            <person name="Armstrong S.D."/>
            <person name="Fang Y."/>
            <person name="Donnelly M.J."/>
            <person name="Kadowaki T."/>
            <person name="McGarry J.W."/>
            <person name="Darby A.C."/>
            <person name="Makepeace B.L."/>
        </authorList>
    </citation>
    <scope>NUCLEOTIDE SEQUENCE [LARGE SCALE GENOMIC DNA]</scope>
    <source>
        <strain evidence="4">UoL-WK</strain>
    </source>
</reference>
<feature type="non-terminal residue" evidence="4">
    <location>
        <position position="68"/>
    </location>
</feature>
<dbReference type="Pfam" id="PF00352">
    <property type="entry name" value="TBP"/>
    <property type="match status" value="1"/>
</dbReference>
<dbReference type="GO" id="GO:0003677">
    <property type="term" value="F:DNA binding"/>
    <property type="evidence" value="ECO:0007669"/>
    <property type="project" value="UniProtKB-KW"/>
</dbReference>
<dbReference type="STRING" id="1965070.A0A443Q860"/>
<dbReference type="InterPro" id="IPR012295">
    <property type="entry name" value="TBP_dom_sf"/>
</dbReference>
<proteinExistence type="inferred from homology"/>
<keyword evidence="5" id="KW-1185">Reference proteome</keyword>
<accession>A0A443Q860</accession>
<dbReference type="GO" id="GO:0006352">
    <property type="term" value="P:DNA-templated transcription initiation"/>
    <property type="evidence" value="ECO:0007669"/>
    <property type="project" value="InterPro"/>
</dbReference>
<evidence type="ECO:0000313" key="4">
    <source>
        <dbReference type="EMBL" id="RWR99226.1"/>
    </source>
</evidence>
<dbReference type="Proteomes" id="UP000285301">
    <property type="component" value="Unassembled WGS sequence"/>
</dbReference>
<evidence type="ECO:0000256" key="1">
    <source>
        <dbReference type="ARBA" id="ARBA00005560"/>
    </source>
</evidence>